<dbReference type="PANTHER" id="PTHR11089:SF9">
    <property type="entry name" value="NUCLEOLAR GTP-BINDING PROTEIN 2"/>
    <property type="match status" value="1"/>
</dbReference>
<evidence type="ECO:0000259" key="6">
    <source>
        <dbReference type="PROSITE" id="PS51721"/>
    </source>
</evidence>
<keyword evidence="3" id="KW-0342">GTP-binding</keyword>
<sequence length="405" mass="45330">VVDSSDVIVQVLDARDPVGTRSAVIEAYLKRDENAHKHMILVLNKVDLIPTWATAAWVRILGKDFVTVAFNASSRKAFGRGALIQLLRQFAHLLRQRRQISVGFVGYPNVGKSSVINTLVETAACKIAPIPGETKVWQYVTLTKRIYLIDCPGVVYPAGVRGDKSELFGDNALLDSAITAQTVSLAHDGAKGVEDNEEKNTPESRERLERYQTGEDDYYAQIVLRGVIRIERLVNPVRYIQTMLSRTKPEYINDTYCLKPHLDPSHRWSTHLELLEVIGRKSGRLLKGGEVDLMQVSRMLLLDWTRGRIPWFIGPPEREAQPEAPKVEVNEEGEEVEVEEESKLPAVEMPQQNMGAIAVQAKFDTQDAVRGYADGVLVTGEAPEERERSAKLNVPLGSAIYYDQQ</sequence>
<keyword evidence="4" id="KW-0539">Nucleus</keyword>
<dbReference type="FunFam" id="3.40.50.300:FF:000559">
    <property type="entry name" value="Nuclear/nucleolar GTPase 2"/>
    <property type="match status" value="1"/>
</dbReference>
<feature type="compositionally biased region" description="Basic and acidic residues" evidence="5">
    <location>
        <begin position="316"/>
        <end position="329"/>
    </location>
</feature>
<keyword evidence="8" id="KW-1185">Reference proteome</keyword>
<evidence type="ECO:0000313" key="7">
    <source>
        <dbReference type="EMBL" id="GIQ89857.1"/>
    </source>
</evidence>
<dbReference type="PROSITE" id="PS51721">
    <property type="entry name" value="G_CP"/>
    <property type="match status" value="1"/>
</dbReference>
<organism evidence="7 8">
    <name type="scientific">Kipferlia bialata</name>
    <dbReference type="NCBI Taxonomy" id="797122"/>
    <lineage>
        <taxon>Eukaryota</taxon>
        <taxon>Metamonada</taxon>
        <taxon>Carpediemonas-like organisms</taxon>
        <taxon>Kipferlia</taxon>
    </lineage>
</organism>
<gene>
    <name evidence="7" type="ORF">KIPB_012455</name>
</gene>
<dbReference type="CDD" id="cd01858">
    <property type="entry name" value="NGP_1"/>
    <property type="match status" value="1"/>
</dbReference>
<evidence type="ECO:0000256" key="4">
    <source>
        <dbReference type="ARBA" id="ARBA00023242"/>
    </source>
</evidence>
<dbReference type="InterPro" id="IPR023179">
    <property type="entry name" value="GTP-bd_ortho_bundle_sf"/>
</dbReference>
<dbReference type="InterPro" id="IPR030378">
    <property type="entry name" value="G_CP_dom"/>
</dbReference>
<evidence type="ECO:0000313" key="8">
    <source>
        <dbReference type="Proteomes" id="UP000265618"/>
    </source>
</evidence>
<dbReference type="Pfam" id="PF01926">
    <property type="entry name" value="MMR_HSR1"/>
    <property type="match status" value="1"/>
</dbReference>
<dbReference type="Proteomes" id="UP000265618">
    <property type="component" value="Unassembled WGS sequence"/>
</dbReference>
<comment type="caution">
    <text evidence="7">The sequence shown here is derived from an EMBL/GenBank/DDBJ whole genome shotgun (WGS) entry which is preliminary data.</text>
</comment>
<dbReference type="Gene3D" id="3.40.50.300">
    <property type="entry name" value="P-loop containing nucleotide triphosphate hydrolases"/>
    <property type="match status" value="1"/>
</dbReference>
<dbReference type="PRINTS" id="PR00326">
    <property type="entry name" value="GTP1OBG"/>
</dbReference>
<keyword evidence="2" id="KW-0547">Nucleotide-binding</keyword>
<evidence type="ECO:0000256" key="3">
    <source>
        <dbReference type="ARBA" id="ARBA00023134"/>
    </source>
</evidence>
<comment type="subcellular location">
    <subcellularLocation>
        <location evidence="1">Nucleus</location>
        <location evidence="1">Nucleolus</location>
    </subcellularLocation>
</comment>
<evidence type="ECO:0000256" key="1">
    <source>
        <dbReference type="ARBA" id="ARBA00004604"/>
    </source>
</evidence>
<feature type="non-terminal residue" evidence="7">
    <location>
        <position position="405"/>
    </location>
</feature>
<dbReference type="InterPro" id="IPR050755">
    <property type="entry name" value="TRAFAC_YlqF/YawG_RiboMat"/>
</dbReference>
<dbReference type="Gene3D" id="1.10.1580.10">
    <property type="match status" value="1"/>
</dbReference>
<evidence type="ECO:0000256" key="2">
    <source>
        <dbReference type="ARBA" id="ARBA00022741"/>
    </source>
</evidence>
<dbReference type="PANTHER" id="PTHR11089">
    <property type="entry name" value="GTP-BINDING PROTEIN-RELATED"/>
    <property type="match status" value="1"/>
</dbReference>
<dbReference type="GO" id="GO:0005525">
    <property type="term" value="F:GTP binding"/>
    <property type="evidence" value="ECO:0007669"/>
    <property type="project" value="UniProtKB-KW"/>
</dbReference>
<feature type="domain" description="CP-type G" evidence="6">
    <location>
        <begin position="1"/>
        <end position="157"/>
    </location>
</feature>
<evidence type="ECO:0000256" key="5">
    <source>
        <dbReference type="SAM" id="MobiDB-lite"/>
    </source>
</evidence>
<dbReference type="GO" id="GO:0005730">
    <property type="term" value="C:nucleolus"/>
    <property type="evidence" value="ECO:0007669"/>
    <property type="project" value="UniProtKB-SubCell"/>
</dbReference>
<feature type="non-terminal residue" evidence="7">
    <location>
        <position position="1"/>
    </location>
</feature>
<proteinExistence type="predicted"/>
<dbReference type="InterPro" id="IPR027417">
    <property type="entry name" value="P-loop_NTPase"/>
</dbReference>
<name>A0A9K3D7W1_9EUKA</name>
<dbReference type="InterPro" id="IPR006073">
    <property type="entry name" value="GTP-bd"/>
</dbReference>
<dbReference type="OrthoDB" id="444945at2759"/>
<dbReference type="AlphaFoldDB" id="A0A9K3D7W1"/>
<reference evidence="7 8" key="1">
    <citation type="journal article" date="2018" name="PLoS ONE">
        <title>The draft genome of Kipferlia bialata reveals reductive genome evolution in fornicate parasites.</title>
        <authorList>
            <person name="Tanifuji G."/>
            <person name="Takabayashi S."/>
            <person name="Kume K."/>
            <person name="Takagi M."/>
            <person name="Nakayama T."/>
            <person name="Kamikawa R."/>
            <person name="Inagaki Y."/>
            <person name="Hashimoto T."/>
        </authorList>
    </citation>
    <scope>NUCLEOTIDE SEQUENCE [LARGE SCALE GENOMIC DNA]</scope>
    <source>
        <strain evidence="7">NY0173</strain>
    </source>
</reference>
<accession>A0A9K3D7W1</accession>
<dbReference type="SUPFAM" id="SSF52540">
    <property type="entry name" value="P-loop containing nucleoside triphosphate hydrolases"/>
    <property type="match status" value="1"/>
</dbReference>
<dbReference type="EMBL" id="BDIP01005512">
    <property type="protein sequence ID" value="GIQ89857.1"/>
    <property type="molecule type" value="Genomic_DNA"/>
</dbReference>
<protein>
    <submittedName>
        <fullName evidence="7">Nucleolar GTP-binding protein 2</fullName>
    </submittedName>
</protein>
<dbReference type="InterPro" id="IPR024929">
    <property type="entry name" value="GNL2_CP_dom"/>
</dbReference>
<feature type="region of interest" description="Disordered" evidence="5">
    <location>
        <begin position="315"/>
        <end position="335"/>
    </location>
</feature>